<feature type="transmembrane region" description="Helical" evidence="7">
    <location>
        <begin position="149"/>
        <end position="171"/>
    </location>
</feature>
<keyword evidence="9" id="KW-1185">Reference proteome</keyword>
<evidence type="ECO:0000256" key="4">
    <source>
        <dbReference type="ARBA" id="ARBA00022692"/>
    </source>
</evidence>
<comment type="caution">
    <text evidence="8">The sequence shown here is derived from an EMBL/GenBank/DDBJ whole genome shotgun (WGS) entry which is preliminary data.</text>
</comment>
<dbReference type="PANTHER" id="PTHR31326:SF1">
    <property type="entry name" value="PROTEIN CLT2, CHLOROPLASTIC"/>
    <property type="match status" value="1"/>
</dbReference>
<feature type="transmembrane region" description="Helical" evidence="7">
    <location>
        <begin position="424"/>
        <end position="442"/>
    </location>
</feature>
<comment type="subcellular location">
    <subcellularLocation>
        <location evidence="1">Membrane</location>
        <topology evidence="1">Multi-pass membrane protein</topology>
    </subcellularLocation>
</comment>
<protein>
    <recommendedName>
        <fullName evidence="10">EamA domain-containing protein</fullName>
    </recommendedName>
</protein>
<dbReference type="PANTHER" id="PTHR31326">
    <property type="entry name" value="PROTEIN CLT2, CHLOROPLASTIC"/>
    <property type="match status" value="1"/>
</dbReference>
<evidence type="ECO:0000256" key="2">
    <source>
        <dbReference type="ARBA" id="ARBA00006690"/>
    </source>
</evidence>
<feature type="transmembrane region" description="Helical" evidence="7">
    <location>
        <begin position="277"/>
        <end position="301"/>
    </location>
</feature>
<evidence type="ECO:0000256" key="6">
    <source>
        <dbReference type="ARBA" id="ARBA00023136"/>
    </source>
</evidence>
<feature type="transmembrane region" description="Helical" evidence="7">
    <location>
        <begin position="191"/>
        <end position="211"/>
    </location>
</feature>
<accession>A0ABN9VKR7</accession>
<evidence type="ECO:0000256" key="7">
    <source>
        <dbReference type="SAM" id="Phobius"/>
    </source>
</evidence>
<evidence type="ECO:0000256" key="1">
    <source>
        <dbReference type="ARBA" id="ARBA00004141"/>
    </source>
</evidence>
<feature type="transmembrane region" description="Helical" evidence="7">
    <location>
        <begin position="395"/>
        <end position="418"/>
    </location>
</feature>
<proteinExistence type="inferred from homology"/>
<feature type="transmembrane region" description="Helical" evidence="7">
    <location>
        <begin position="361"/>
        <end position="383"/>
    </location>
</feature>
<name>A0ABN9VKR7_9DINO</name>
<dbReference type="Proteomes" id="UP001189429">
    <property type="component" value="Unassembled WGS sequence"/>
</dbReference>
<organism evidence="8 9">
    <name type="scientific">Prorocentrum cordatum</name>
    <dbReference type="NCBI Taxonomy" id="2364126"/>
    <lineage>
        <taxon>Eukaryota</taxon>
        <taxon>Sar</taxon>
        <taxon>Alveolata</taxon>
        <taxon>Dinophyceae</taxon>
        <taxon>Prorocentrales</taxon>
        <taxon>Prorocentraceae</taxon>
        <taxon>Prorocentrum</taxon>
    </lineage>
</organism>
<comment type="similarity">
    <text evidence="2">Belongs to the CRT-like transporter family.</text>
</comment>
<keyword evidence="6 7" id="KW-0472">Membrane</keyword>
<dbReference type="InterPro" id="IPR013936">
    <property type="entry name" value="CRT-like"/>
</dbReference>
<feature type="transmembrane region" description="Helical" evidence="7">
    <location>
        <begin position="113"/>
        <end position="137"/>
    </location>
</feature>
<dbReference type="SUPFAM" id="SSF103481">
    <property type="entry name" value="Multidrug resistance efflux transporter EmrE"/>
    <property type="match status" value="1"/>
</dbReference>
<dbReference type="EMBL" id="CAUYUJ010017283">
    <property type="protein sequence ID" value="CAK0873479.1"/>
    <property type="molecule type" value="Genomic_DNA"/>
</dbReference>
<keyword evidence="4 7" id="KW-0812">Transmembrane</keyword>
<feature type="transmembrane region" description="Helical" evidence="7">
    <location>
        <begin position="245"/>
        <end position="265"/>
    </location>
</feature>
<evidence type="ECO:0000256" key="3">
    <source>
        <dbReference type="ARBA" id="ARBA00022448"/>
    </source>
</evidence>
<evidence type="ECO:0000256" key="5">
    <source>
        <dbReference type="ARBA" id="ARBA00022989"/>
    </source>
</evidence>
<gene>
    <name evidence="8" type="ORF">PCOR1329_LOCUS58687</name>
</gene>
<dbReference type="Pfam" id="PF08627">
    <property type="entry name" value="CRT-like"/>
    <property type="match status" value="1"/>
</dbReference>
<evidence type="ECO:0000313" key="9">
    <source>
        <dbReference type="Proteomes" id="UP001189429"/>
    </source>
</evidence>
<sequence>MAALLAPRSAGPTARAPLARAPPARALAGAAAAGAPAAARRGGGASVATRRGRAERGLLAAAALAAAARRGRAARAAEGGATPAAQTPSSTTALALAAVCLLSTVLNRMSFRFVLVPMGQLTHLLSITTNFVYIAFFSRNRRSHIHQNSPKICVGVFFCSPIFFLVCLLKARSGGLAKDNRDFVVRGQGRWLLAAAGLAECTAFTAMPLFARQLPGSMLAVLSQSMLPFSMLFSIAVFRRTYDAMQILGVGVVMLGIATCSYPKYVADIAAGAGAGAGSAFLLNAAGLLISYSFIAGSFVFKEKAFRAYAAAKPGGKLDNNVVNLAAAVWQCAALWLLWPFNFRFLTPLAPAAYFGKAVGVFTNPATAAVVAVYWAANIYYLGTSLTVVSRLSSVVAMLISALAVPVSAFAFCLKWPVLGAEPFSLYTVLGLLIITGGLLVYNHKQLTS</sequence>
<feature type="transmembrane region" description="Helical" evidence="7">
    <location>
        <begin position="217"/>
        <end position="238"/>
    </location>
</feature>
<evidence type="ECO:0008006" key="10">
    <source>
        <dbReference type="Google" id="ProtNLM"/>
    </source>
</evidence>
<keyword evidence="5 7" id="KW-1133">Transmembrane helix</keyword>
<reference evidence="8" key="1">
    <citation type="submission" date="2023-10" db="EMBL/GenBank/DDBJ databases">
        <authorList>
            <person name="Chen Y."/>
            <person name="Shah S."/>
            <person name="Dougan E. K."/>
            <person name="Thang M."/>
            <person name="Chan C."/>
        </authorList>
    </citation>
    <scope>NUCLEOTIDE SEQUENCE [LARGE SCALE GENOMIC DNA]</scope>
</reference>
<dbReference type="InterPro" id="IPR037185">
    <property type="entry name" value="EmrE-like"/>
</dbReference>
<evidence type="ECO:0000313" key="8">
    <source>
        <dbReference type="EMBL" id="CAK0873479.1"/>
    </source>
</evidence>
<keyword evidence="3" id="KW-0813">Transport</keyword>
<feature type="transmembrane region" description="Helical" evidence="7">
    <location>
        <begin position="322"/>
        <end position="341"/>
    </location>
</feature>